<dbReference type="HOGENOM" id="CLU_2545131_0_0_1"/>
<evidence type="ECO:0000313" key="3">
    <source>
        <dbReference type="EnsemblMetazoa" id="ISCW007222-PA"/>
    </source>
</evidence>
<dbReference type="VEuPathDB" id="VectorBase:ISCI007222"/>
<evidence type="ECO:0000259" key="1">
    <source>
        <dbReference type="Pfam" id="PF21299"/>
    </source>
</evidence>
<reference evidence="2 4" key="1">
    <citation type="submission" date="2008-03" db="EMBL/GenBank/DDBJ databases">
        <title>Annotation of Ixodes scapularis.</title>
        <authorList>
            <consortium name="Ixodes scapularis Genome Project Consortium"/>
            <person name="Caler E."/>
            <person name="Hannick L.I."/>
            <person name="Bidwell S."/>
            <person name="Joardar V."/>
            <person name="Thiagarajan M."/>
            <person name="Amedeo P."/>
            <person name="Galinsky K.J."/>
            <person name="Schobel S."/>
            <person name="Inman J."/>
            <person name="Hostetler J."/>
            <person name="Miller J."/>
            <person name="Hammond M."/>
            <person name="Megy K."/>
            <person name="Lawson D."/>
            <person name="Kodira C."/>
            <person name="Sutton G."/>
            <person name="Meyer J."/>
            <person name="Hill C.A."/>
            <person name="Birren B."/>
            <person name="Nene V."/>
            <person name="Collins F."/>
            <person name="Alarcon-Chaidez F."/>
            <person name="Wikel S."/>
            <person name="Strausberg R."/>
        </authorList>
    </citation>
    <scope>NUCLEOTIDE SEQUENCE [LARGE SCALE GENOMIC DNA]</scope>
    <source>
        <strain evidence="4">Wikel</strain>
        <strain evidence="2">Wikel colony</strain>
    </source>
</reference>
<accession>B7PWI1</accession>
<evidence type="ECO:0000313" key="2">
    <source>
        <dbReference type="EMBL" id="EEC10953.1"/>
    </source>
</evidence>
<dbReference type="PaxDb" id="6945-B7PWI1"/>
<protein>
    <recommendedName>
        <fullName evidence="1">ADAM10 cysteine-rich domain-containing protein</fullName>
    </recommendedName>
</protein>
<gene>
    <name evidence="2" type="ORF">IscW_ISCW007222</name>
</gene>
<dbReference type="Pfam" id="PF21299">
    <property type="entry name" value="ADAM10_Cys-rich"/>
    <property type="match status" value="1"/>
</dbReference>
<dbReference type="EnsemblMetazoa" id="ISCW007222-RA">
    <property type="protein sequence ID" value="ISCW007222-PA"/>
    <property type="gene ID" value="ISCW007222"/>
</dbReference>
<dbReference type="InterPro" id="IPR049038">
    <property type="entry name" value="ADAM10_Cys-rich"/>
</dbReference>
<dbReference type="EMBL" id="ABJB010509419">
    <property type="status" value="NOT_ANNOTATED_CDS"/>
    <property type="molecule type" value="Genomic_DNA"/>
</dbReference>
<sequence>MCLIHCRANATGSPCLDPCKEQSLLALCKRTMERGAACYDNLGYCDEYTRCRIIDEQGPLTRLHDLLLGTDTILRWLKLGIPE</sequence>
<dbReference type="OrthoDB" id="6485396at2759"/>
<feature type="domain" description="ADAM10 cysteine-rich" evidence="1">
    <location>
        <begin position="1"/>
        <end position="52"/>
    </location>
</feature>
<dbReference type="VEuPathDB" id="VectorBase:ISCW007222"/>
<dbReference type="AlphaFoldDB" id="B7PWI1"/>
<dbReference type="VEuPathDB" id="VectorBase:ISCP_019866"/>
<dbReference type="Proteomes" id="UP000001555">
    <property type="component" value="Unassembled WGS sequence"/>
</dbReference>
<name>B7PWI1_IXOSC</name>
<reference evidence="3" key="2">
    <citation type="submission" date="2020-05" db="UniProtKB">
        <authorList>
            <consortium name="EnsemblMetazoa"/>
        </authorList>
    </citation>
    <scope>IDENTIFICATION</scope>
    <source>
        <strain evidence="3">wikel</strain>
    </source>
</reference>
<evidence type="ECO:0000313" key="4">
    <source>
        <dbReference type="Proteomes" id="UP000001555"/>
    </source>
</evidence>
<organism>
    <name type="scientific">Ixodes scapularis</name>
    <name type="common">Black-legged tick</name>
    <name type="synonym">Deer tick</name>
    <dbReference type="NCBI Taxonomy" id="6945"/>
    <lineage>
        <taxon>Eukaryota</taxon>
        <taxon>Metazoa</taxon>
        <taxon>Ecdysozoa</taxon>
        <taxon>Arthropoda</taxon>
        <taxon>Chelicerata</taxon>
        <taxon>Arachnida</taxon>
        <taxon>Acari</taxon>
        <taxon>Parasitiformes</taxon>
        <taxon>Ixodida</taxon>
        <taxon>Ixodoidea</taxon>
        <taxon>Ixodidae</taxon>
        <taxon>Ixodinae</taxon>
        <taxon>Ixodes</taxon>
    </lineage>
</organism>
<dbReference type="InParanoid" id="B7PWI1"/>
<keyword evidence="4" id="KW-1185">Reference proteome</keyword>
<dbReference type="EMBL" id="DS808351">
    <property type="protein sequence ID" value="EEC10953.1"/>
    <property type="molecule type" value="Genomic_DNA"/>
</dbReference>
<proteinExistence type="predicted"/>